<gene>
    <name evidence="2" type="ORF">METZ01_LOCUS188967</name>
</gene>
<evidence type="ECO:0000256" key="1">
    <source>
        <dbReference type="SAM" id="MobiDB-lite"/>
    </source>
</evidence>
<evidence type="ECO:0008006" key="3">
    <source>
        <dbReference type="Google" id="ProtNLM"/>
    </source>
</evidence>
<sequence length="564" mass="61261">MKTRLLLLSLVGALAFTGRAAVTPESILPANTFALSTVPDVSAARAALNAAPLGRLWNDPSMARFTEKFSFAVEKNILEPLLIQGNFDINEYSSLLQGQLTFALTRQEGEEIPGIVFILDSGIKSEVLKEKLADLRTALVDNASPHDRLRIQGTDFIHIKPPEERGPMNLGLFLGQSGSLMIAASTKALATEVVALHRAKKKGKSLKHHEGFIQRHEDQFKDALGYAWLDFSIVLEIAEEQIEKQLDPDAEQDPNPLVPTPDRVIDALGLKGLRSISVSMHQDKDGELFNVFFDVPKVSRRGLFAMLAASSKDAGPPAFVGADVTSFGRSRHSGKELWEKLEGMLTEITPAAAGVIGVFEVTIRANDPDFNLKEQLIETLGDDFIAIEQPTEGRELNDIISPSSLFLIKSTKPAVTSKALRTLVAAVLPEPPEERELDGRTIYTYPVGGAFEGVEQAVHLTSVGEYLVLSLDEKALERFLKGPKKDAKKLIDLPGLKEAADKVGGFKFGFFAYENQKPMARSIFDLLHENPGFLEGMLGGLPGPGGRGRIDPDTGLPAGGPNIS</sequence>
<dbReference type="AlphaFoldDB" id="A0A382DEQ3"/>
<feature type="non-terminal residue" evidence="2">
    <location>
        <position position="564"/>
    </location>
</feature>
<protein>
    <recommendedName>
        <fullName evidence="3">DUF3352 domain-containing protein</fullName>
    </recommendedName>
</protein>
<proteinExistence type="predicted"/>
<feature type="region of interest" description="Disordered" evidence="1">
    <location>
        <begin position="544"/>
        <end position="564"/>
    </location>
</feature>
<dbReference type="EMBL" id="UINC01038714">
    <property type="protein sequence ID" value="SVB36113.1"/>
    <property type="molecule type" value="Genomic_DNA"/>
</dbReference>
<evidence type="ECO:0000313" key="2">
    <source>
        <dbReference type="EMBL" id="SVB36113.1"/>
    </source>
</evidence>
<reference evidence="2" key="1">
    <citation type="submission" date="2018-05" db="EMBL/GenBank/DDBJ databases">
        <authorList>
            <person name="Lanie J.A."/>
            <person name="Ng W.-L."/>
            <person name="Kazmierczak K.M."/>
            <person name="Andrzejewski T.M."/>
            <person name="Davidsen T.M."/>
            <person name="Wayne K.J."/>
            <person name="Tettelin H."/>
            <person name="Glass J.I."/>
            <person name="Rusch D."/>
            <person name="Podicherti R."/>
            <person name="Tsui H.-C.T."/>
            <person name="Winkler M.E."/>
        </authorList>
    </citation>
    <scope>NUCLEOTIDE SEQUENCE</scope>
</reference>
<organism evidence="2">
    <name type="scientific">marine metagenome</name>
    <dbReference type="NCBI Taxonomy" id="408172"/>
    <lineage>
        <taxon>unclassified sequences</taxon>
        <taxon>metagenomes</taxon>
        <taxon>ecological metagenomes</taxon>
    </lineage>
</organism>
<name>A0A382DEQ3_9ZZZZ</name>
<accession>A0A382DEQ3</accession>